<keyword evidence="1" id="KW-0175">Coiled coil</keyword>
<evidence type="ECO:0000256" key="2">
    <source>
        <dbReference type="SAM" id="MobiDB-lite"/>
    </source>
</evidence>
<dbReference type="EMBL" id="WNKV01000005">
    <property type="protein sequence ID" value="MTW16172.1"/>
    <property type="molecule type" value="Genomic_DNA"/>
</dbReference>
<feature type="region of interest" description="Disordered" evidence="2">
    <location>
        <begin position="223"/>
        <end position="243"/>
    </location>
</feature>
<dbReference type="Proteomes" id="UP000438991">
    <property type="component" value="Unassembled WGS sequence"/>
</dbReference>
<evidence type="ECO:0000256" key="1">
    <source>
        <dbReference type="SAM" id="Coils"/>
    </source>
</evidence>
<evidence type="ECO:0008006" key="5">
    <source>
        <dbReference type="Google" id="ProtNLM"/>
    </source>
</evidence>
<feature type="coiled-coil region" evidence="1">
    <location>
        <begin position="54"/>
        <end position="88"/>
    </location>
</feature>
<comment type="caution">
    <text evidence="3">The sequence shown here is derived from an EMBL/GenBank/DDBJ whole genome shotgun (WGS) entry which is preliminary data.</text>
</comment>
<feature type="region of interest" description="Disordered" evidence="2">
    <location>
        <begin position="132"/>
        <end position="204"/>
    </location>
</feature>
<name>A0A9X5ARB4_9BRAD</name>
<evidence type="ECO:0000313" key="4">
    <source>
        <dbReference type="Proteomes" id="UP000438991"/>
    </source>
</evidence>
<feature type="compositionally biased region" description="Low complexity" evidence="2">
    <location>
        <begin position="168"/>
        <end position="187"/>
    </location>
</feature>
<proteinExistence type="predicted"/>
<sequence length="336" mass="33876">MSPVFRLAGWGIAAAGALAIAVLAAQSSTGDRRIATAPAPMAAQVESARADAVRAEAARVTAQAMARAAEAEREARRLAETVKSLAADRDKLAGRVSALETSLEDLTGSVAQVQASRQGAGADLFMMPGVVPPSGFRAPDPAPGRTPAEAASRSPDPRTLPPIEPRETAAVPPGAIATAAAPPAGAPMSLHPEPPAAGASVADMDPRDIPLPRPNPLAMARLQAAEPSAAAPAPAPAAAPPDGGKRFAIEIGGPATIDNLRTLWAKVRDGQAGDLVADLQPAIALREAAKPGLVEMRLVAGPVPTALAAARLCASLSISGIACRSTPYEGQMLALP</sequence>
<reference evidence="3 4" key="1">
    <citation type="submission" date="2019-11" db="EMBL/GenBank/DDBJ databases">
        <title>Whole-genome sequence of Rhodoplanes serenus DSM 18633, type strain.</title>
        <authorList>
            <person name="Kyndt J.A."/>
            <person name="Meyer T.E."/>
        </authorList>
    </citation>
    <scope>NUCLEOTIDE SEQUENCE [LARGE SCALE GENOMIC DNA]</scope>
    <source>
        <strain evidence="3 4">DSM 18633</strain>
    </source>
</reference>
<dbReference type="RefSeq" id="WP_155479221.1">
    <property type="nucleotide sequence ID" value="NZ_WNKV01000005.1"/>
</dbReference>
<dbReference type="AlphaFoldDB" id="A0A9X5ARB4"/>
<gene>
    <name evidence="3" type="ORF">GJ689_08120</name>
</gene>
<accession>A0A9X5ARB4</accession>
<protein>
    <recommendedName>
        <fullName evidence="5">SPOR domain-containing protein</fullName>
    </recommendedName>
</protein>
<evidence type="ECO:0000313" key="3">
    <source>
        <dbReference type="EMBL" id="MTW16172.1"/>
    </source>
</evidence>
<organism evidence="3 4">
    <name type="scientific">Rhodoplanes serenus</name>
    <dbReference type="NCBI Taxonomy" id="200615"/>
    <lineage>
        <taxon>Bacteria</taxon>
        <taxon>Pseudomonadati</taxon>
        <taxon>Pseudomonadota</taxon>
        <taxon>Alphaproteobacteria</taxon>
        <taxon>Hyphomicrobiales</taxon>
        <taxon>Nitrobacteraceae</taxon>
        <taxon>Rhodoplanes</taxon>
    </lineage>
</organism>